<keyword evidence="2 9" id="KW-0436">Ligase</keyword>
<dbReference type="InterPro" id="IPR005481">
    <property type="entry name" value="BC-like_N"/>
</dbReference>
<dbReference type="GO" id="GO:0046872">
    <property type="term" value="F:metal ion binding"/>
    <property type="evidence" value="ECO:0007669"/>
    <property type="project" value="InterPro"/>
</dbReference>
<gene>
    <name evidence="9" type="ORF">H9980_05905</name>
</gene>
<dbReference type="AlphaFoldDB" id="A0A9D2BMF3"/>
<dbReference type="GO" id="GO:0005524">
    <property type="term" value="F:ATP binding"/>
    <property type="evidence" value="ECO:0007669"/>
    <property type="project" value="UniProtKB-UniRule"/>
</dbReference>
<feature type="domain" description="ATP-grasp" evidence="7">
    <location>
        <begin position="120"/>
        <end position="289"/>
    </location>
</feature>
<dbReference type="Proteomes" id="UP000886724">
    <property type="component" value="Unassembled WGS sequence"/>
</dbReference>
<dbReference type="SUPFAM" id="SSF56059">
    <property type="entry name" value="Glutathione synthetase ATP-binding domain-like"/>
    <property type="match status" value="1"/>
</dbReference>
<evidence type="ECO:0000256" key="2">
    <source>
        <dbReference type="ARBA" id="ARBA00022598"/>
    </source>
</evidence>
<sequence>MFKRILIANRGEIAVRIIRTCQELGIEAVAVYSDVDSTSLHVQLADYAVCIGPAKAADSYLNMKNILSAATALGCDAIHPGFGFLSENSTFARLVEECGMTFIGPSGDVIDMMGNKSMARQKMIEAGVPVVPGSDGSVNTLEEAKACADKIGYPVLIKASAGGGGRGMRKAFSEEEFEDAYLTAKAEAKACFGDDDMYLEKLILNPKHIEFQILADNYGNVIHLGERDCSIQRRNQKMIEEAPSKALTPLLRQKMGEDAVKAAKGAGYRNAGTVEYVLDQNGNYYFIEM</sequence>
<comment type="caution">
    <text evidence="9">The sequence shown here is derived from an EMBL/GenBank/DDBJ whole genome shotgun (WGS) entry which is preliminary data.</text>
</comment>
<dbReference type="GO" id="GO:0004075">
    <property type="term" value="F:biotin carboxylase activity"/>
    <property type="evidence" value="ECO:0007669"/>
    <property type="project" value="UniProtKB-EC"/>
</dbReference>
<dbReference type="FunFam" id="3.30.1490.20:FF:000018">
    <property type="entry name" value="Biotin carboxylase"/>
    <property type="match status" value="1"/>
</dbReference>
<dbReference type="InterPro" id="IPR016185">
    <property type="entry name" value="PreATP-grasp_dom_sf"/>
</dbReference>
<dbReference type="SUPFAM" id="SSF52440">
    <property type="entry name" value="PreATP-grasp domain"/>
    <property type="match status" value="1"/>
</dbReference>
<keyword evidence="5" id="KW-0092">Biotin</keyword>
<dbReference type="FunFam" id="3.40.50.20:FF:000010">
    <property type="entry name" value="Propionyl-CoA carboxylase subunit alpha"/>
    <property type="match status" value="1"/>
</dbReference>
<evidence type="ECO:0000256" key="1">
    <source>
        <dbReference type="ARBA" id="ARBA00013263"/>
    </source>
</evidence>
<dbReference type="Pfam" id="PF00289">
    <property type="entry name" value="Biotin_carb_N"/>
    <property type="match status" value="1"/>
</dbReference>
<feature type="domain" description="Biotin carboxylation" evidence="8">
    <location>
        <begin position="1"/>
        <end position="289"/>
    </location>
</feature>
<keyword evidence="4 6" id="KW-0067">ATP-binding</keyword>
<proteinExistence type="predicted"/>
<dbReference type="PROSITE" id="PS50975">
    <property type="entry name" value="ATP_GRASP"/>
    <property type="match status" value="1"/>
</dbReference>
<dbReference type="Gene3D" id="3.30.470.20">
    <property type="entry name" value="ATP-grasp fold, B domain"/>
    <property type="match status" value="1"/>
</dbReference>
<reference evidence="9" key="1">
    <citation type="journal article" date="2021" name="PeerJ">
        <title>Extensive microbial diversity within the chicken gut microbiome revealed by metagenomics and culture.</title>
        <authorList>
            <person name="Gilroy R."/>
            <person name="Ravi A."/>
            <person name="Getino M."/>
            <person name="Pursley I."/>
            <person name="Horton D.L."/>
            <person name="Alikhan N.F."/>
            <person name="Baker D."/>
            <person name="Gharbi K."/>
            <person name="Hall N."/>
            <person name="Watson M."/>
            <person name="Adriaenssens E.M."/>
            <person name="Foster-Nyarko E."/>
            <person name="Jarju S."/>
            <person name="Secka A."/>
            <person name="Antonio M."/>
            <person name="Oren A."/>
            <person name="Chaudhuri R.R."/>
            <person name="La Ragione R."/>
            <person name="Hildebrand F."/>
            <person name="Pallen M.J."/>
        </authorList>
    </citation>
    <scope>NUCLEOTIDE SEQUENCE</scope>
    <source>
        <strain evidence="9">ChiGjej1B1-14440</strain>
    </source>
</reference>
<evidence type="ECO:0000256" key="6">
    <source>
        <dbReference type="PROSITE-ProRule" id="PRU00409"/>
    </source>
</evidence>
<dbReference type="Pfam" id="PF02786">
    <property type="entry name" value="CPSase_L_D2"/>
    <property type="match status" value="1"/>
</dbReference>
<evidence type="ECO:0000256" key="3">
    <source>
        <dbReference type="ARBA" id="ARBA00022741"/>
    </source>
</evidence>
<dbReference type="InterPro" id="IPR005479">
    <property type="entry name" value="CPAse_ATP-bd"/>
</dbReference>
<protein>
    <recommendedName>
        <fullName evidence="1">biotin carboxylase</fullName>
        <ecNumber evidence="1">6.3.4.14</ecNumber>
    </recommendedName>
</protein>
<evidence type="ECO:0000259" key="7">
    <source>
        <dbReference type="PROSITE" id="PS50975"/>
    </source>
</evidence>
<dbReference type="InterPro" id="IPR011761">
    <property type="entry name" value="ATP-grasp"/>
</dbReference>
<evidence type="ECO:0000256" key="5">
    <source>
        <dbReference type="ARBA" id="ARBA00023267"/>
    </source>
</evidence>
<dbReference type="PANTHER" id="PTHR18866:SF33">
    <property type="entry name" value="METHYLCROTONOYL-COA CARBOXYLASE SUBUNIT ALPHA, MITOCHONDRIAL-RELATED"/>
    <property type="match status" value="1"/>
</dbReference>
<organism evidence="9 10">
    <name type="scientific">Candidatus Erysipelatoclostridium merdavium</name>
    <dbReference type="NCBI Taxonomy" id="2838566"/>
    <lineage>
        <taxon>Bacteria</taxon>
        <taxon>Bacillati</taxon>
        <taxon>Bacillota</taxon>
        <taxon>Erysipelotrichia</taxon>
        <taxon>Erysipelotrichales</taxon>
        <taxon>Erysipelotrichales incertae sedis</taxon>
    </lineage>
</organism>
<dbReference type="InterPro" id="IPR050856">
    <property type="entry name" value="Biotin_carboxylase_complex"/>
</dbReference>
<dbReference type="PROSITE" id="PS00866">
    <property type="entry name" value="CPSASE_1"/>
    <property type="match status" value="1"/>
</dbReference>
<name>A0A9D2BMF3_9FIRM</name>
<keyword evidence="3 6" id="KW-0547">Nucleotide-binding</keyword>
<dbReference type="PANTHER" id="PTHR18866">
    <property type="entry name" value="CARBOXYLASE:PYRUVATE/ACETYL-COA/PROPIONYL-COA CARBOXYLASE"/>
    <property type="match status" value="1"/>
</dbReference>
<accession>A0A9D2BMF3</accession>
<dbReference type="InterPro" id="IPR011764">
    <property type="entry name" value="Biotin_carboxylation_dom"/>
</dbReference>
<dbReference type="PROSITE" id="PS50979">
    <property type="entry name" value="BC"/>
    <property type="match status" value="1"/>
</dbReference>
<evidence type="ECO:0000256" key="4">
    <source>
        <dbReference type="ARBA" id="ARBA00022840"/>
    </source>
</evidence>
<dbReference type="EMBL" id="DXET01000133">
    <property type="protein sequence ID" value="HIX81491.1"/>
    <property type="molecule type" value="Genomic_DNA"/>
</dbReference>
<dbReference type="EC" id="6.3.4.14" evidence="1"/>
<evidence type="ECO:0000313" key="10">
    <source>
        <dbReference type="Proteomes" id="UP000886724"/>
    </source>
</evidence>
<reference evidence="9" key="2">
    <citation type="submission" date="2021-04" db="EMBL/GenBank/DDBJ databases">
        <authorList>
            <person name="Gilroy R."/>
        </authorList>
    </citation>
    <scope>NUCLEOTIDE SEQUENCE</scope>
    <source>
        <strain evidence="9">ChiGjej1B1-14440</strain>
    </source>
</reference>
<feature type="non-terminal residue" evidence="9">
    <location>
        <position position="289"/>
    </location>
</feature>
<evidence type="ECO:0000259" key="8">
    <source>
        <dbReference type="PROSITE" id="PS50979"/>
    </source>
</evidence>
<evidence type="ECO:0000313" key="9">
    <source>
        <dbReference type="EMBL" id="HIX81491.1"/>
    </source>
</evidence>